<protein>
    <recommendedName>
        <fullName evidence="1">L27 domain-containing protein</fullName>
    </recommendedName>
</protein>
<dbReference type="InterPro" id="IPR015143">
    <property type="entry name" value="L27_1"/>
</dbReference>
<organism evidence="2 3">
    <name type="scientific">Ameiurus melas</name>
    <name type="common">Black bullhead</name>
    <name type="synonym">Silurus melas</name>
    <dbReference type="NCBI Taxonomy" id="219545"/>
    <lineage>
        <taxon>Eukaryota</taxon>
        <taxon>Metazoa</taxon>
        <taxon>Chordata</taxon>
        <taxon>Craniata</taxon>
        <taxon>Vertebrata</taxon>
        <taxon>Euteleostomi</taxon>
        <taxon>Actinopterygii</taxon>
        <taxon>Neopterygii</taxon>
        <taxon>Teleostei</taxon>
        <taxon>Ostariophysi</taxon>
        <taxon>Siluriformes</taxon>
        <taxon>Ictaluridae</taxon>
        <taxon>Ameiurus</taxon>
    </lineage>
</organism>
<dbReference type="EMBL" id="JAAGNN010000003">
    <property type="protein sequence ID" value="KAF4091434.1"/>
    <property type="molecule type" value="Genomic_DNA"/>
</dbReference>
<dbReference type="AlphaFoldDB" id="A0A7J6B8N5"/>
<dbReference type="SUPFAM" id="SSF101288">
    <property type="entry name" value="L27 domain"/>
    <property type="match status" value="1"/>
</dbReference>
<sequence>MVHKYDTERAVGLLRQYQASLTSPEEQALNTSVGKVSAIFGSQLFKALLDIQECYEVTLQLNATENAAKENGLKEMLERNSELEGVSRVRVTSRRTPQKVERVVGLVSCSHVETPKVSGKLGAI</sequence>
<dbReference type="InterPro" id="IPR036892">
    <property type="entry name" value="L27_dom_sf"/>
</dbReference>
<dbReference type="Pfam" id="PF09058">
    <property type="entry name" value="L27_1"/>
    <property type="match status" value="1"/>
</dbReference>
<dbReference type="InterPro" id="IPR004172">
    <property type="entry name" value="L27_dom"/>
</dbReference>
<reference evidence="2 3" key="1">
    <citation type="submission" date="2020-02" db="EMBL/GenBank/DDBJ databases">
        <title>A chromosome-scale genome assembly of the black bullhead catfish (Ameiurus melas).</title>
        <authorList>
            <person name="Wen M."/>
            <person name="Zham M."/>
            <person name="Cabau C."/>
            <person name="Klopp C."/>
            <person name="Donnadieu C."/>
            <person name="Roques C."/>
            <person name="Bouchez O."/>
            <person name="Lampietro C."/>
            <person name="Jouanno E."/>
            <person name="Herpin A."/>
            <person name="Louis A."/>
            <person name="Berthelot C."/>
            <person name="Parey E."/>
            <person name="Roest-Crollius H."/>
            <person name="Braasch I."/>
            <person name="Postlethwait J."/>
            <person name="Robinson-Rechavi M."/>
            <person name="Echchiki A."/>
            <person name="Begum T."/>
            <person name="Montfort J."/>
            <person name="Schartl M."/>
            <person name="Bobe J."/>
            <person name="Guiguen Y."/>
        </authorList>
    </citation>
    <scope>NUCLEOTIDE SEQUENCE [LARGE SCALE GENOMIC DNA]</scope>
    <source>
        <strain evidence="2">M_S1</strain>
        <tissue evidence="2">Blood</tissue>
    </source>
</reference>
<evidence type="ECO:0000313" key="2">
    <source>
        <dbReference type="EMBL" id="KAF4091434.1"/>
    </source>
</evidence>
<evidence type="ECO:0000259" key="1">
    <source>
        <dbReference type="PROSITE" id="PS51022"/>
    </source>
</evidence>
<comment type="caution">
    <text evidence="2">The sequence shown here is derived from an EMBL/GenBank/DDBJ whole genome shotgun (WGS) entry which is preliminary data.</text>
</comment>
<keyword evidence="3" id="KW-1185">Reference proteome</keyword>
<feature type="domain" description="L27" evidence="1">
    <location>
        <begin position="1"/>
        <end position="63"/>
    </location>
</feature>
<accession>A0A7J6B8N5</accession>
<proteinExistence type="predicted"/>
<dbReference type="Proteomes" id="UP000593565">
    <property type="component" value="Unassembled WGS sequence"/>
</dbReference>
<evidence type="ECO:0000313" key="3">
    <source>
        <dbReference type="Proteomes" id="UP000593565"/>
    </source>
</evidence>
<name>A0A7J6B8N5_AMEME</name>
<dbReference type="Gene3D" id="1.10.287.470">
    <property type="entry name" value="Helix hairpin bin"/>
    <property type="match status" value="1"/>
</dbReference>
<dbReference type="PROSITE" id="PS51022">
    <property type="entry name" value="L27"/>
    <property type="match status" value="1"/>
</dbReference>
<gene>
    <name evidence="2" type="ORF">AMELA_G00036840</name>
</gene>